<evidence type="ECO:0000313" key="2">
    <source>
        <dbReference type="EMBL" id="EWM54417.1"/>
    </source>
</evidence>
<gene>
    <name evidence="2" type="ORF">RF007C_12470</name>
</gene>
<dbReference type="Proteomes" id="UP000019365">
    <property type="component" value="Unassembled WGS sequence"/>
</dbReference>
<keyword evidence="1" id="KW-0812">Transmembrane</keyword>
<name>W7V0T9_RUMFL</name>
<proteinExistence type="predicted"/>
<evidence type="ECO:0000256" key="1">
    <source>
        <dbReference type="SAM" id="Phobius"/>
    </source>
</evidence>
<dbReference type="PATRIC" id="fig|1341157.4.peg.1086"/>
<organism evidence="2 3">
    <name type="scientific">Ruminococcus flavefaciens 007c</name>
    <dbReference type="NCBI Taxonomy" id="1341157"/>
    <lineage>
        <taxon>Bacteria</taxon>
        <taxon>Bacillati</taxon>
        <taxon>Bacillota</taxon>
        <taxon>Clostridia</taxon>
        <taxon>Eubacteriales</taxon>
        <taxon>Oscillospiraceae</taxon>
        <taxon>Ruminococcus</taxon>
    </lineage>
</organism>
<comment type="caution">
    <text evidence="2">The sequence shown here is derived from an EMBL/GenBank/DDBJ whole genome shotgun (WGS) entry which is preliminary data.</text>
</comment>
<dbReference type="OrthoDB" id="1822979at2"/>
<dbReference type="RefSeq" id="WP_019678206.1">
    <property type="nucleotide sequence ID" value="NZ_ATAX01000016.1"/>
</dbReference>
<keyword evidence="1" id="KW-1133">Transmembrane helix</keyword>
<keyword evidence="3" id="KW-1185">Reference proteome</keyword>
<dbReference type="AlphaFoldDB" id="W7V0T9"/>
<reference evidence="2 3" key="1">
    <citation type="journal article" date="2014" name="PLoS ONE">
        <title>Rumen cellulosomics: divergent fiber-degrading strategies revealed by comparative genome-wide analysis of six ruminococcal strains.</title>
        <authorList>
            <person name="Dassa B."/>
            <person name="Borovok I."/>
            <person name="Ruimy-Israeli V."/>
            <person name="Lamed R."/>
            <person name="Flint H.J."/>
            <person name="Duncan S.H."/>
            <person name="Henrissat B."/>
            <person name="Coutinho P."/>
            <person name="Morrison M."/>
            <person name="Mosoni P."/>
            <person name="Yeoman C.J."/>
            <person name="White B.A."/>
            <person name="Bayer E.A."/>
        </authorList>
    </citation>
    <scope>NUCLEOTIDE SEQUENCE [LARGE SCALE GENOMIC DNA]</scope>
    <source>
        <strain evidence="2 3">007c</strain>
    </source>
</reference>
<protein>
    <recommendedName>
        <fullName evidence="4">DUF3592 domain-containing protein</fullName>
    </recommendedName>
</protein>
<feature type="transmembrane region" description="Helical" evidence="1">
    <location>
        <begin position="107"/>
        <end position="126"/>
    </location>
</feature>
<keyword evidence="1" id="KW-0472">Membrane</keyword>
<evidence type="ECO:0008006" key="4">
    <source>
        <dbReference type="Google" id="ProtNLM"/>
    </source>
</evidence>
<dbReference type="EMBL" id="ATAX01000016">
    <property type="protein sequence ID" value="EWM54417.1"/>
    <property type="molecule type" value="Genomic_DNA"/>
</dbReference>
<accession>W7V0T9</accession>
<evidence type="ECO:0000313" key="3">
    <source>
        <dbReference type="Proteomes" id="UP000019365"/>
    </source>
</evidence>
<sequence>MLLFFSVLLIMLGVYISYTLNGKKKRCTEMVSARIAFVNRINTGEGNNSMLPFYSYSYNGQDYVERTGNFIPVVPHSEGETVYIYINPSDPREIYDEGAQKYSRRGIIMMLVVGALTGIIAVVKLFSSISVDI</sequence>